<feature type="non-terminal residue" evidence="1">
    <location>
        <position position="329"/>
    </location>
</feature>
<protein>
    <submittedName>
        <fullName evidence="1">Uncharacterized protein</fullName>
    </submittedName>
</protein>
<keyword evidence="2" id="KW-1185">Reference proteome</keyword>
<reference evidence="1" key="1">
    <citation type="submission" date="2022-07" db="EMBL/GenBank/DDBJ databases">
        <title>Phylogenomic reconstructions and comparative analyses of Kickxellomycotina fungi.</title>
        <authorList>
            <person name="Reynolds N.K."/>
            <person name="Stajich J.E."/>
            <person name="Barry K."/>
            <person name="Grigoriev I.V."/>
            <person name="Crous P."/>
            <person name="Smith M.E."/>
        </authorList>
    </citation>
    <scope>NUCLEOTIDE SEQUENCE</scope>
    <source>
        <strain evidence="1">CBS 190363</strain>
    </source>
</reference>
<dbReference type="Proteomes" id="UP001139981">
    <property type="component" value="Unassembled WGS sequence"/>
</dbReference>
<proteinExistence type="predicted"/>
<name>A0ACC1LVP3_9FUNG</name>
<evidence type="ECO:0000313" key="2">
    <source>
        <dbReference type="Proteomes" id="UP001139981"/>
    </source>
</evidence>
<feature type="non-terminal residue" evidence="1">
    <location>
        <position position="1"/>
    </location>
</feature>
<comment type="caution">
    <text evidence="1">The sequence shown here is derived from an EMBL/GenBank/DDBJ whole genome shotgun (WGS) entry which is preliminary data.</text>
</comment>
<dbReference type="EMBL" id="JANBVB010002576">
    <property type="protein sequence ID" value="KAJ2884043.1"/>
    <property type="molecule type" value="Genomic_DNA"/>
</dbReference>
<organism evidence="1 2">
    <name type="scientific">Coemansia aciculifera</name>
    <dbReference type="NCBI Taxonomy" id="417176"/>
    <lineage>
        <taxon>Eukaryota</taxon>
        <taxon>Fungi</taxon>
        <taxon>Fungi incertae sedis</taxon>
        <taxon>Zoopagomycota</taxon>
        <taxon>Kickxellomycotina</taxon>
        <taxon>Kickxellomycetes</taxon>
        <taxon>Kickxellales</taxon>
        <taxon>Kickxellaceae</taxon>
        <taxon>Coemansia</taxon>
    </lineage>
</organism>
<gene>
    <name evidence="1" type="ORF">IWW38_005472</name>
</gene>
<accession>A0ACC1LVP3</accession>
<sequence>GNSHLKLGLMVGVFDVPLTSAGSGPNNINLFQAHTGVWVDDADTNPFDAAFNLTIEDVQELVCKHMDNNAKADDDDATKKQLRADLMLYCFRMFDGYHYGAKQHIFSTYCVVIFLCSVNSRCLILQLPDTETNFWTNTGVMAMFQSMGTADADIFVEYAAALAREFTMRHGCYYGNRLAPGVLLQRLQMMNLDADMVGLCDIPGNEHLNDVDAAVLEKVAYTCTQDLGNDDALDWSANERPVSSVMRQLYQAGYLTQLSRERVGIPNPEVFHAFTDLADKTFKKSTLQGTFKDTTLLRLGIGDGNIILFTNYLDEVMSQQLSAITGKTK</sequence>
<evidence type="ECO:0000313" key="1">
    <source>
        <dbReference type="EMBL" id="KAJ2884043.1"/>
    </source>
</evidence>